<comment type="caution">
    <text evidence="3">The sequence shown here is derived from an EMBL/GenBank/DDBJ whole genome shotgun (WGS) entry which is preliminary data.</text>
</comment>
<proteinExistence type="inferred from homology"/>
<feature type="compositionally biased region" description="Basic and acidic residues" evidence="2">
    <location>
        <begin position="140"/>
        <end position="154"/>
    </location>
</feature>
<sequence length="154" mass="16287">MESEITAALASRLGRYKALTEVGVGRRPAVALALRDAGRDVTVTDVRAVDLPSELRFVEDDVVAASERADPGDAYRSDAVYALNLPGELHRPVRDVAAAVGADFLFTTLGFDSPTVPCESESLAGGRETLYVVAASGTPSDRRGPAGRRSEGQR</sequence>
<accession>A0ABU2G6E7</accession>
<dbReference type="EMBL" id="JAMQOQ010000006">
    <property type="protein sequence ID" value="MDS0296367.1"/>
    <property type="molecule type" value="Genomic_DNA"/>
</dbReference>
<dbReference type="Proteomes" id="UP001254813">
    <property type="component" value="Unassembled WGS sequence"/>
</dbReference>
<comment type="similarity">
    <text evidence="1">Belongs to the UPF0146 family.</text>
</comment>
<organism evidence="3 4">
    <name type="scientific">Halogeometricum luteum</name>
    <dbReference type="NCBI Taxonomy" id="2950537"/>
    <lineage>
        <taxon>Archaea</taxon>
        <taxon>Methanobacteriati</taxon>
        <taxon>Methanobacteriota</taxon>
        <taxon>Stenosarchaea group</taxon>
        <taxon>Halobacteria</taxon>
        <taxon>Halobacteriales</taxon>
        <taxon>Haloferacaceae</taxon>
        <taxon>Halogeometricum</taxon>
    </lineage>
</organism>
<evidence type="ECO:0000256" key="2">
    <source>
        <dbReference type="SAM" id="MobiDB-lite"/>
    </source>
</evidence>
<protein>
    <submittedName>
        <fullName evidence="3">UPF0146 family protein</fullName>
    </submittedName>
</protein>
<dbReference type="Gene3D" id="3.40.50.150">
    <property type="entry name" value="Vaccinia Virus protein VP39"/>
    <property type="match status" value="1"/>
</dbReference>
<gene>
    <name evidence="3" type="ORF">NDI79_19525</name>
</gene>
<reference evidence="3 4" key="1">
    <citation type="submission" date="2022-06" db="EMBL/GenBank/DDBJ databases">
        <title>Halogeometricum sp. a new haloarchaeum isolate from saline soil.</title>
        <authorList>
            <person name="Strakova D."/>
            <person name="Galisteo C."/>
            <person name="Sanchez-Porro C."/>
            <person name="Ventosa A."/>
        </authorList>
    </citation>
    <scope>NUCLEOTIDE SEQUENCE [LARGE SCALE GENOMIC DNA]</scope>
    <source>
        <strain evidence="4">S3BR25-2</strain>
    </source>
</reference>
<feature type="region of interest" description="Disordered" evidence="2">
    <location>
        <begin position="134"/>
        <end position="154"/>
    </location>
</feature>
<dbReference type="RefSeq" id="WP_310930382.1">
    <property type="nucleotide sequence ID" value="NZ_JAMQOQ010000006.1"/>
</dbReference>
<dbReference type="InterPro" id="IPR005353">
    <property type="entry name" value="UPF0146"/>
</dbReference>
<evidence type="ECO:0000313" key="3">
    <source>
        <dbReference type="EMBL" id="MDS0296367.1"/>
    </source>
</evidence>
<evidence type="ECO:0000313" key="4">
    <source>
        <dbReference type="Proteomes" id="UP001254813"/>
    </source>
</evidence>
<dbReference type="Pfam" id="PF03686">
    <property type="entry name" value="UPF0146"/>
    <property type="match status" value="1"/>
</dbReference>
<name>A0ABU2G6E7_9EURY</name>
<dbReference type="InterPro" id="IPR029063">
    <property type="entry name" value="SAM-dependent_MTases_sf"/>
</dbReference>
<keyword evidence="4" id="KW-1185">Reference proteome</keyword>
<evidence type="ECO:0000256" key="1">
    <source>
        <dbReference type="ARBA" id="ARBA00006969"/>
    </source>
</evidence>